<dbReference type="EC" id="2.7.7.49" evidence="1"/>
<feature type="domain" description="Reverse transcriptase" evidence="8">
    <location>
        <begin position="495"/>
        <end position="672"/>
    </location>
</feature>
<dbReference type="Gene3D" id="2.40.70.10">
    <property type="entry name" value="Acid Proteases"/>
    <property type="match status" value="1"/>
</dbReference>
<keyword evidence="3" id="KW-0548">Nucleotidyltransferase</keyword>
<dbReference type="Gene3D" id="3.30.70.270">
    <property type="match status" value="2"/>
</dbReference>
<dbReference type="GO" id="GO:0003964">
    <property type="term" value="F:RNA-directed DNA polymerase activity"/>
    <property type="evidence" value="ECO:0007669"/>
    <property type="project" value="UniProtKB-KW"/>
</dbReference>
<keyword evidence="5" id="KW-0255">Endonuclease</keyword>
<protein>
    <recommendedName>
        <fullName evidence="1">RNA-directed DNA polymerase</fullName>
        <ecNumber evidence="1">2.7.7.49</ecNumber>
    </recommendedName>
</protein>
<dbReference type="InterPro" id="IPR043128">
    <property type="entry name" value="Rev_trsase/Diguanyl_cyclase"/>
</dbReference>
<dbReference type="Pfam" id="PF17917">
    <property type="entry name" value="RT_RNaseH"/>
    <property type="match status" value="1"/>
</dbReference>
<dbReference type="PROSITE" id="PS50878">
    <property type="entry name" value="RT_POL"/>
    <property type="match status" value="1"/>
</dbReference>
<dbReference type="InterPro" id="IPR050951">
    <property type="entry name" value="Retrovirus_Pol_polyprotein"/>
</dbReference>
<dbReference type="PANTHER" id="PTHR37984">
    <property type="entry name" value="PROTEIN CBG26694"/>
    <property type="match status" value="1"/>
</dbReference>
<evidence type="ECO:0000313" key="9">
    <source>
        <dbReference type="Proteomes" id="UP000046392"/>
    </source>
</evidence>
<dbReference type="PROSITE" id="PS00141">
    <property type="entry name" value="ASP_PROTEASE"/>
    <property type="match status" value="1"/>
</dbReference>
<dbReference type="InterPro" id="IPR041373">
    <property type="entry name" value="RT_RNaseH"/>
</dbReference>
<dbReference type="WBParaSite" id="SPAL_0001114200.1">
    <property type="protein sequence ID" value="SPAL_0001114200.1"/>
    <property type="gene ID" value="SPAL_0001114200"/>
</dbReference>
<dbReference type="AlphaFoldDB" id="A0A0N5BZF2"/>
<dbReference type="InterPro" id="IPR021109">
    <property type="entry name" value="Peptidase_aspartic_dom_sf"/>
</dbReference>
<keyword evidence="2" id="KW-0808">Transferase</keyword>
<dbReference type="CDD" id="cd00303">
    <property type="entry name" value="retropepsin_like"/>
    <property type="match status" value="1"/>
</dbReference>
<evidence type="ECO:0000256" key="2">
    <source>
        <dbReference type="ARBA" id="ARBA00022679"/>
    </source>
</evidence>
<evidence type="ECO:0000256" key="5">
    <source>
        <dbReference type="ARBA" id="ARBA00022759"/>
    </source>
</evidence>
<evidence type="ECO:0000256" key="6">
    <source>
        <dbReference type="ARBA" id="ARBA00022801"/>
    </source>
</evidence>
<evidence type="ECO:0000256" key="7">
    <source>
        <dbReference type="ARBA" id="ARBA00022918"/>
    </source>
</evidence>
<evidence type="ECO:0000259" key="8">
    <source>
        <dbReference type="PROSITE" id="PS50878"/>
    </source>
</evidence>
<reference evidence="10" key="1">
    <citation type="submission" date="2017-02" db="UniProtKB">
        <authorList>
            <consortium name="WormBaseParasite"/>
        </authorList>
    </citation>
    <scope>IDENTIFICATION</scope>
</reference>
<dbReference type="InterPro" id="IPR043502">
    <property type="entry name" value="DNA/RNA_pol_sf"/>
</dbReference>
<dbReference type="Gene3D" id="3.10.10.10">
    <property type="entry name" value="HIV Type 1 Reverse Transcriptase, subunit A, domain 1"/>
    <property type="match status" value="1"/>
</dbReference>
<dbReference type="InterPro" id="IPR001969">
    <property type="entry name" value="Aspartic_peptidase_AS"/>
</dbReference>
<dbReference type="InterPro" id="IPR000477">
    <property type="entry name" value="RT_dom"/>
</dbReference>
<keyword evidence="7" id="KW-0695">RNA-directed DNA polymerase</keyword>
<name>A0A0N5BZF2_STREA</name>
<dbReference type="CDD" id="cd01647">
    <property type="entry name" value="RT_LTR"/>
    <property type="match status" value="1"/>
</dbReference>
<accession>A0A0N5BZF2</accession>
<evidence type="ECO:0000313" key="10">
    <source>
        <dbReference type="WBParaSite" id="SPAL_0001114200.1"/>
    </source>
</evidence>
<dbReference type="Pfam" id="PF00078">
    <property type="entry name" value="RVT_1"/>
    <property type="match status" value="1"/>
</dbReference>
<keyword evidence="4" id="KW-0540">Nuclease</keyword>
<dbReference type="Pfam" id="PF13650">
    <property type="entry name" value="Asp_protease_2"/>
    <property type="match status" value="1"/>
</dbReference>
<organism evidence="9 10">
    <name type="scientific">Strongyloides papillosus</name>
    <name type="common">Intestinal threadworm</name>
    <dbReference type="NCBI Taxonomy" id="174720"/>
    <lineage>
        <taxon>Eukaryota</taxon>
        <taxon>Metazoa</taxon>
        <taxon>Ecdysozoa</taxon>
        <taxon>Nematoda</taxon>
        <taxon>Chromadorea</taxon>
        <taxon>Rhabditida</taxon>
        <taxon>Tylenchina</taxon>
        <taxon>Panagrolaimomorpha</taxon>
        <taxon>Strongyloidoidea</taxon>
        <taxon>Strongyloididae</taxon>
        <taxon>Strongyloides</taxon>
    </lineage>
</organism>
<dbReference type="GO" id="GO:0004190">
    <property type="term" value="F:aspartic-type endopeptidase activity"/>
    <property type="evidence" value="ECO:0007669"/>
    <property type="project" value="InterPro"/>
</dbReference>
<sequence>MTPVVTSELLLYEFNRLSKLPSTSLKREAADAAPSSLNKAWLLRFCMEKKFGTKCTSQLLQNYLICPKKISSFSNNSLSLQMTNTTPANTVRRYECCLQVQLFDYKSKTRNVERFISEMEEAMFLDQIDEHDRATKIRLLRLRCTTETKELLPDMGELTYEQYKSALIDLFPPVPPAVFMMEYISYKVLPSEESFTKLRELADRAYKNKPMAEKKASVILRLMEAFSKHENVWTYLSQSHTDTTISTIISEVSRMALLNKDRKFKLQSNVSCDHCMISGHIASQCRRKQSGMPQGDYRKKPTPNPTVNSQSLLQSYKTVQIASGSVSKSISALFDTGSTCTAISSTLAKSLNIEKGTDTVDIKYLNTQSSAITARNKLLISFGNRFCYCYPVIINNASKDIIIGQSELQKLRISFLFSPNKVEINAIECNQTSLKNRILTETPSVVSADSFDLGCCSISAPKMEFTQPNLNKNPRYDIQNPTVRGKCKQHVLEMISHNLASRYAPRFICNLRPVEKKSGDIRMTLDMRPVNEITVPIYYSSPKINFILHSMGTFDFISRLDLRNAYTQIPLDPADNRTIGGHIDGILFSQLRLPQGGRNSPAIFQYIIDQVLADTPSMAFQDDIWICTKGTASLHSDEVISTCKALAAHNLKISLDKSEFLSNETILLGHRITKKGTAIAPKFISTITNFPRPTNIYQLRKFRGIFNFCKRYIKDYSVHESVINKFISNTPKKDSKALVTIPDSVLQSIDLIKQQVQNAYSLAHVQYDYPFILTVDSSLSGMGAVLLQPSTKIFDIQKPFAKVLHCVGLFSRQHHYKNIPPIVVLELKAISASLTFFGELIQGCPVHIYSDHKNLLSIIRESQDPKYDKYIYNILQYSPASINYLPGFQNELADTLSRHLPSLHGGENEINISEDEDVEPFQILYEDTTIIERCPIIAAIDKCLRYATISLLKKAVSSAIKDFIFQGSSMFSDYLLEFTQTSLIYNYMGINWSPTFIFGGVNSKNYA</sequence>
<evidence type="ECO:0000256" key="3">
    <source>
        <dbReference type="ARBA" id="ARBA00022695"/>
    </source>
</evidence>
<dbReference type="STRING" id="174720.A0A0N5BZF2"/>
<evidence type="ECO:0000256" key="4">
    <source>
        <dbReference type="ARBA" id="ARBA00022722"/>
    </source>
</evidence>
<dbReference type="SUPFAM" id="SSF50630">
    <property type="entry name" value="Acid proteases"/>
    <property type="match status" value="1"/>
</dbReference>
<keyword evidence="9" id="KW-1185">Reference proteome</keyword>
<dbReference type="PANTHER" id="PTHR37984:SF5">
    <property type="entry name" value="PROTEIN NYNRIN-LIKE"/>
    <property type="match status" value="1"/>
</dbReference>
<dbReference type="GO" id="GO:0006508">
    <property type="term" value="P:proteolysis"/>
    <property type="evidence" value="ECO:0007669"/>
    <property type="project" value="InterPro"/>
</dbReference>
<dbReference type="GO" id="GO:0004519">
    <property type="term" value="F:endonuclease activity"/>
    <property type="evidence" value="ECO:0007669"/>
    <property type="project" value="UniProtKB-KW"/>
</dbReference>
<keyword evidence="6" id="KW-0378">Hydrolase</keyword>
<evidence type="ECO:0000256" key="1">
    <source>
        <dbReference type="ARBA" id="ARBA00012493"/>
    </source>
</evidence>
<dbReference type="SUPFAM" id="SSF56672">
    <property type="entry name" value="DNA/RNA polymerases"/>
    <property type="match status" value="1"/>
</dbReference>
<proteinExistence type="predicted"/>
<dbReference type="Proteomes" id="UP000046392">
    <property type="component" value="Unplaced"/>
</dbReference>